<dbReference type="PROSITE" id="PS01012">
    <property type="entry name" value="FOLYLPOLYGLU_SYNT_2"/>
    <property type="match status" value="1"/>
</dbReference>
<dbReference type="GO" id="GO:0008841">
    <property type="term" value="F:dihydrofolate synthase activity"/>
    <property type="evidence" value="ECO:0007669"/>
    <property type="project" value="TreeGrafter"/>
</dbReference>
<evidence type="ECO:0000256" key="8">
    <source>
        <dbReference type="ARBA" id="ARBA00030592"/>
    </source>
</evidence>
<accession>A0A1G1XZX8</accession>
<comment type="similarity">
    <text evidence="1 10">Belongs to the folylpolyglutamate synthase family.</text>
</comment>
<sequence>MKKKFENYFQAVRYLESINRLPQPDYLITKKGRGIFIKRMQYLSHRLGDPQKKLKCIHVAGTSGKGSVVNMLRSVLTQAGYKVGQYTSPYPTTTIEKYQIGDQLIDPNDFARLVNQVQPAVDQCYLNSPYGRPSYFEICTAIAFLYFVEQKVDYAILEVGLGGRLDATNIIPTPKVTIINKIGLDHVDLLGNSLTKIAAEKAGIIKPKAMVFVNGVNHPKVLNVFKKYCQKNKAILNIVPPKFKQDYQSENTAIVTAVALYLAVKLNQIQPGLKKTRMSCRFEIIQKNPMVILDGAHNESKMATVVKNLENLTYKKLYLIIALTNERSPSQVFKKIKDQADYLYITRYPWGPHRAYPPLKLAKKLKLPLKSKKVKIFLDPFMALGLALRSAKKQDLILITGSFYLAGELRKYWRSEIKILEQRKI</sequence>
<dbReference type="NCBIfam" id="TIGR01499">
    <property type="entry name" value="folC"/>
    <property type="match status" value="1"/>
</dbReference>
<dbReference type="GO" id="GO:0004326">
    <property type="term" value="F:tetrahydrofolylpolyglutamate synthase activity"/>
    <property type="evidence" value="ECO:0007669"/>
    <property type="project" value="UniProtKB-EC"/>
</dbReference>
<evidence type="ECO:0000256" key="6">
    <source>
        <dbReference type="ARBA" id="ARBA00022840"/>
    </source>
</evidence>
<reference evidence="13 14" key="1">
    <citation type="journal article" date="2016" name="Nat. Commun.">
        <title>Thousands of microbial genomes shed light on interconnected biogeochemical processes in an aquifer system.</title>
        <authorList>
            <person name="Anantharaman K."/>
            <person name="Brown C.T."/>
            <person name="Hug L.A."/>
            <person name="Sharon I."/>
            <person name="Castelle C.J."/>
            <person name="Probst A.J."/>
            <person name="Thomas B.C."/>
            <person name="Singh A."/>
            <person name="Wilkins M.J."/>
            <person name="Karaoz U."/>
            <person name="Brodie E.L."/>
            <person name="Williams K.H."/>
            <person name="Hubbard S.S."/>
            <person name="Banfield J.F."/>
        </authorList>
    </citation>
    <scope>NUCLEOTIDE SEQUENCE [LARGE SCALE GENOMIC DNA]</scope>
</reference>
<keyword evidence="4" id="KW-0479">Metal-binding</keyword>
<dbReference type="InterPro" id="IPR013221">
    <property type="entry name" value="Mur_ligase_cen"/>
</dbReference>
<dbReference type="STRING" id="1797535.A2744_02520"/>
<dbReference type="PIRSF" id="PIRSF001563">
    <property type="entry name" value="Folylpolyglu_synth"/>
    <property type="match status" value="1"/>
</dbReference>
<dbReference type="Pfam" id="PF02875">
    <property type="entry name" value="Mur_ligase_C"/>
    <property type="match status" value="1"/>
</dbReference>
<dbReference type="Proteomes" id="UP000178240">
    <property type="component" value="Unassembled WGS sequence"/>
</dbReference>
<dbReference type="GO" id="GO:0046872">
    <property type="term" value="F:metal ion binding"/>
    <property type="evidence" value="ECO:0007669"/>
    <property type="project" value="UniProtKB-KW"/>
</dbReference>
<dbReference type="GO" id="GO:0005737">
    <property type="term" value="C:cytoplasm"/>
    <property type="evidence" value="ECO:0007669"/>
    <property type="project" value="TreeGrafter"/>
</dbReference>
<evidence type="ECO:0000256" key="1">
    <source>
        <dbReference type="ARBA" id="ARBA00008276"/>
    </source>
</evidence>
<evidence type="ECO:0000259" key="12">
    <source>
        <dbReference type="Pfam" id="PF08245"/>
    </source>
</evidence>
<dbReference type="InterPro" id="IPR018109">
    <property type="entry name" value="Folylpolyglutamate_synth_CS"/>
</dbReference>
<evidence type="ECO:0000259" key="11">
    <source>
        <dbReference type="Pfam" id="PF02875"/>
    </source>
</evidence>
<keyword evidence="5 10" id="KW-0547">Nucleotide-binding</keyword>
<gene>
    <name evidence="13" type="ORF">A2744_02520</name>
</gene>
<dbReference type="SUPFAM" id="SSF53623">
    <property type="entry name" value="MurD-like peptide ligases, catalytic domain"/>
    <property type="match status" value="1"/>
</dbReference>
<name>A0A1G1XZX8_9BACT</name>
<dbReference type="Pfam" id="PF08245">
    <property type="entry name" value="Mur_ligase_M"/>
    <property type="match status" value="1"/>
</dbReference>
<keyword evidence="7" id="KW-0460">Magnesium</keyword>
<proteinExistence type="inferred from homology"/>
<evidence type="ECO:0000256" key="5">
    <source>
        <dbReference type="ARBA" id="ARBA00022741"/>
    </source>
</evidence>
<dbReference type="InterPro" id="IPR036565">
    <property type="entry name" value="Mur-like_cat_sf"/>
</dbReference>
<keyword evidence="3 10" id="KW-0436">Ligase</keyword>
<evidence type="ECO:0000256" key="2">
    <source>
        <dbReference type="ARBA" id="ARBA00013025"/>
    </source>
</evidence>
<dbReference type="InterPro" id="IPR001645">
    <property type="entry name" value="Folylpolyglutamate_synth"/>
</dbReference>
<feature type="domain" description="Mur ligase C-terminal" evidence="11">
    <location>
        <begin position="281"/>
        <end position="403"/>
    </location>
</feature>
<comment type="catalytic activity">
    <reaction evidence="9">
        <text>(6S)-5,6,7,8-tetrahydrofolyl-(gamma-L-Glu)(n) + L-glutamate + ATP = (6S)-5,6,7,8-tetrahydrofolyl-(gamma-L-Glu)(n+1) + ADP + phosphate + H(+)</text>
        <dbReference type="Rhea" id="RHEA:10580"/>
        <dbReference type="Rhea" id="RHEA-COMP:14738"/>
        <dbReference type="Rhea" id="RHEA-COMP:14740"/>
        <dbReference type="ChEBI" id="CHEBI:15378"/>
        <dbReference type="ChEBI" id="CHEBI:29985"/>
        <dbReference type="ChEBI" id="CHEBI:30616"/>
        <dbReference type="ChEBI" id="CHEBI:43474"/>
        <dbReference type="ChEBI" id="CHEBI:141005"/>
        <dbReference type="ChEBI" id="CHEBI:456216"/>
        <dbReference type="EC" id="6.3.2.17"/>
    </reaction>
</comment>
<dbReference type="AlphaFoldDB" id="A0A1G1XZX8"/>
<organism evidence="13 14">
    <name type="scientific">Candidatus Buchananbacteria bacterium RIFCSPHIGHO2_01_FULL_44_11</name>
    <dbReference type="NCBI Taxonomy" id="1797535"/>
    <lineage>
        <taxon>Bacteria</taxon>
        <taxon>Candidatus Buchananiibacteriota</taxon>
    </lineage>
</organism>
<evidence type="ECO:0000256" key="7">
    <source>
        <dbReference type="ARBA" id="ARBA00022842"/>
    </source>
</evidence>
<evidence type="ECO:0000256" key="3">
    <source>
        <dbReference type="ARBA" id="ARBA00022598"/>
    </source>
</evidence>
<dbReference type="InterPro" id="IPR036615">
    <property type="entry name" value="Mur_ligase_C_dom_sf"/>
</dbReference>
<evidence type="ECO:0000313" key="13">
    <source>
        <dbReference type="EMBL" id="OGY45572.1"/>
    </source>
</evidence>
<evidence type="ECO:0000256" key="4">
    <source>
        <dbReference type="ARBA" id="ARBA00022723"/>
    </source>
</evidence>
<dbReference type="EC" id="6.3.2.17" evidence="2"/>
<protein>
    <recommendedName>
        <fullName evidence="2">tetrahydrofolate synthase</fullName>
        <ecNumber evidence="2">6.3.2.17</ecNumber>
    </recommendedName>
    <alternativeName>
        <fullName evidence="8">Tetrahydrofolylpolyglutamate synthase</fullName>
    </alternativeName>
</protein>
<comment type="caution">
    <text evidence="13">The sequence shown here is derived from an EMBL/GenBank/DDBJ whole genome shotgun (WGS) entry which is preliminary data.</text>
</comment>
<feature type="domain" description="Mur ligase central" evidence="12">
    <location>
        <begin position="59"/>
        <end position="214"/>
    </location>
</feature>
<dbReference type="Gene3D" id="3.90.190.20">
    <property type="entry name" value="Mur ligase, C-terminal domain"/>
    <property type="match status" value="1"/>
</dbReference>
<dbReference type="SUPFAM" id="SSF53244">
    <property type="entry name" value="MurD-like peptide ligases, peptide-binding domain"/>
    <property type="match status" value="1"/>
</dbReference>
<dbReference type="PANTHER" id="PTHR11136:SF0">
    <property type="entry name" value="DIHYDROFOLATE SYNTHETASE-RELATED"/>
    <property type="match status" value="1"/>
</dbReference>
<evidence type="ECO:0000256" key="9">
    <source>
        <dbReference type="ARBA" id="ARBA00047493"/>
    </source>
</evidence>
<evidence type="ECO:0000256" key="10">
    <source>
        <dbReference type="PIRNR" id="PIRNR001563"/>
    </source>
</evidence>
<dbReference type="Gene3D" id="3.40.1190.10">
    <property type="entry name" value="Mur-like, catalytic domain"/>
    <property type="match status" value="1"/>
</dbReference>
<dbReference type="EMBL" id="MHIE01000018">
    <property type="protein sequence ID" value="OGY45572.1"/>
    <property type="molecule type" value="Genomic_DNA"/>
</dbReference>
<evidence type="ECO:0000313" key="14">
    <source>
        <dbReference type="Proteomes" id="UP000178240"/>
    </source>
</evidence>
<dbReference type="GO" id="GO:0005524">
    <property type="term" value="F:ATP binding"/>
    <property type="evidence" value="ECO:0007669"/>
    <property type="project" value="UniProtKB-KW"/>
</dbReference>
<dbReference type="PANTHER" id="PTHR11136">
    <property type="entry name" value="FOLYLPOLYGLUTAMATE SYNTHASE-RELATED"/>
    <property type="match status" value="1"/>
</dbReference>
<dbReference type="InterPro" id="IPR004101">
    <property type="entry name" value="Mur_ligase_C"/>
</dbReference>
<keyword evidence="6 10" id="KW-0067">ATP-binding</keyword>